<organism evidence="1 2">
    <name type="scientific">Rhodococcus erythropolis</name>
    <name type="common">Arthrobacter picolinophilus</name>
    <dbReference type="NCBI Taxonomy" id="1833"/>
    <lineage>
        <taxon>Bacteria</taxon>
        <taxon>Bacillati</taxon>
        <taxon>Actinomycetota</taxon>
        <taxon>Actinomycetes</taxon>
        <taxon>Mycobacteriales</taxon>
        <taxon>Nocardiaceae</taxon>
        <taxon>Rhodococcus</taxon>
        <taxon>Rhodococcus erythropolis group</taxon>
    </lineage>
</organism>
<proteinExistence type="predicted"/>
<gene>
    <name evidence="1" type="ORF">BS297_24760</name>
</gene>
<dbReference type="Proteomes" id="UP000325576">
    <property type="component" value="Unassembled WGS sequence"/>
</dbReference>
<comment type="caution">
    <text evidence="1">The sequence shown here is derived from an EMBL/GenBank/DDBJ whole genome shotgun (WGS) entry which is preliminary data.</text>
</comment>
<protein>
    <submittedName>
        <fullName evidence="1">Uncharacterized protein</fullName>
    </submittedName>
</protein>
<sequence>MEVVGAAIELVDGPSSLMQLPNIASTNTAPSPQPSFCFVVAMNFSTAAMPVTEARRIIDDPASGLSDSAVRLLPRREAGERRDA</sequence>
<evidence type="ECO:0000313" key="1">
    <source>
        <dbReference type="EMBL" id="KAB2582652.1"/>
    </source>
</evidence>
<name>A0A5N5E043_RHOER</name>
<reference evidence="1 2" key="1">
    <citation type="journal article" date="2017" name="Poromechanics V (2013)">
        <title>Genomic Characterization of the Arsenic-Tolerant Actinobacterium, &lt;i&gt;Rhodococcus erythropolis&lt;/i&gt; S43.</title>
        <authorList>
            <person name="Retamal-Morales G."/>
            <person name="Mehnert M."/>
            <person name="Schwabe R."/>
            <person name="Tischler D."/>
            <person name="Schloemann M."/>
            <person name="Levican G.J."/>
        </authorList>
    </citation>
    <scope>NUCLEOTIDE SEQUENCE [LARGE SCALE GENOMIC DNA]</scope>
    <source>
        <strain evidence="1 2">S43</strain>
    </source>
</reference>
<evidence type="ECO:0000313" key="2">
    <source>
        <dbReference type="Proteomes" id="UP000325576"/>
    </source>
</evidence>
<dbReference type="AlphaFoldDB" id="A0A5N5E043"/>
<accession>A0A5N5E043</accession>
<dbReference type="EMBL" id="MRBO01000659">
    <property type="protein sequence ID" value="KAB2582652.1"/>
    <property type="molecule type" value="Genomic_DNA"/>
</dbReference>